<keyword evidence="3" id="KW-1185">Reference proteome</keyword>
<dbReference type="AlphaFoldDB" id="A0A317PUZ4"/>
<gene>
    <name evidence="2" type="ORF">DES37_1163</name>
</gene>
<evidence type="ECO:0000256" key="1">
    <source>
        <dbReference type="SAM" id="SignalP"/>
    </source>
</evidence>
<dbReference type="RefSeq" id="WP_110027742.1">
    <property type="nucleotide sequence ID" value="NZ_QGTS01000016.1"/>
</dbReference>
<organism evidence="2 3">
    <name type="scientific">Mangrovibacter plantisponsor</name>
    <dbReference type="NCBI Taxonomy" id="451513"/>
    <lineage>
        <taxon>Bacteria</taxon>
        <taxon>Pseudomonadati</taxon>
        <taxon>Pseudomonadota</taxon>
        <taxon>Gammaproteobacteria</taxon>
        <taxon>Enterobacterales</taxon>
        <taxon>Enterobacteriaceae</taxon>
        <taxon>Mangrovibacter</taxon>
    </lineage>
</organism>
<name>A0A317PUZ4_9ENTR</name>
<keyword evidence="1" id="KW-0732">Signal</keyword>
<accession>A0A317PUZ4</accession>
<evidence type="ECO:0000313" key="3">
    <source>
        <dbReference type="Proteomes" id="UP000246744"/>
    </source>
</evidence>
<dbReference type="OrthoDB" id="6433173at2"/>
<evidence type="ECO:0000313" key="2">
    <source>
        <dbReference type="EMBL" id="PWW03033.1"/>
    </source>
</evidence>
<dbReference type="EMBL" id="QGTS01000016">
    <property type="protein sequence ID" value="PWW03033.1"/>
    <property type="molecule type" value="Genomic_DNA"/>
</dbReference>
<feature type="signal peptide" evidence="1">
    <location>
        <begin position="1"/>
        <end position="23"/>
    </location>
</feature>
<proteinExistence type="predicted"/>
<feature type="chain" id="PRO_5016452189" evidence="1">
    <location>
        <begin position="24"/>
        <end position="188"/>
    </location>
</feature>
<reference evidence="2 3" key="1">
    <citation type="submission" date="2018-05" db="EMBL/GenBank/DDBJ databases">
        <title>Genomic Encyclopedia of Type Strains, Phase IV (KMG-IV): sequencing the most valuable type-strain genomes for metagenomic binning, comparative biology and taxonomic classification.</title>
        <authorList>
            <person name="Goeker M."/>
        </authorList>
    </citation>
    <scope>NUCLEOTIDE SEQUENCE [LARGE SCALE GENOMIC DNA]</scope>
    <source>
        <strain evidence="2 3">DSM 19579</strain>
    </source>
</reference>
<dbReference type="Proteomes" id="UP000246744">
    <property type="component" value="Unassembled WGS sequence"/>
</dbReference>
<comment type="caution">
    <text evidence="2">The sequence shown here is derived from an EMBL/GenBank/DDBJ whole genome shotgun (WGS) entry which is preliminary data.</text>
</comment>
<protein>
    <submittedName>
        <fullName evidence="2">Uncharacterized protein</fullName>
    </submittedName>
</protein>
<sequence length="188" mass="19677">MNQTRISVCALALSLLFPVSALAGVTLKAINTHSYEKSLYEAAAKQQIENGAPVDKQAFSVKSDDKVLGNILAGQGFNANDDNVCFVSWAAPDGKIQNLVPTIGFDNWEAEVCGGTRAVGVLADDKDSIKLAVIYDAQSPNASAVESVIFSVNTATGAFTPDNALTAKLGSQGAATLQALKTLYRASH</sequence>